<comment type="subcellular location">
    <subcellularLocation>
        <location evidence="5">Cell inner membrane</location>
        <topology evidence="5">Multi-pass membrane protein</topology>
    </subcellularLocation>
</comment>
<feature type="transmembrane region" description="Helical" evidence="5">
    <location>
        <begin position="69"/>
        <end position="88"/>
    </location>
</feature>
<feature type="transmembrane region" description="Helical" evidence="5">
    <location>
        <begin position="136"/>
        <end position="153"/>
    </location>
</feature>
<feature type="transmembrane region" description="Helical" evidence="5">
    <location>
        <begin position="42"/>
        <end position="62"/>
    </location>
</feature>
<evidence type="ECO:0000256" key="1">
    <source>
        <dbReference type="ARBA" id="ARBA00022475"/>
    </source>
</evidence>
<comment type="similarity">
    <text evidence="5">Belongs to the YciB family.</text>
</comment>
<feature type="transmembrane region" description="Helical" evidence="5">
    <location>
        <begin position="165"/>
        <end position="190"/>
    </location>
</feature>
<reference evidence="6 7" key="1">
    <citation type="submission" date="2019-07" db="EMBL/GenBank/DDBJ databases">
        <title>Sphingomonas alkalisoli sp. nov., isolated from rhizosphere soil of Suaedae salsa.</title>
        <authorList>
            <person name="Zhang H."/>
            <person name="Xu L."/>
            <person name="Zhang J.-X."/>
            <person name="Sun J.-Q."/>
        </authorList>
    </citation>
    <scope>NUCLEOTIDE SEQUENCE [LARGE SCALE GENOMIC DNA]</scope>
    <source>
        <strain evidence="6 7">XS-10</strain>
    </source>
</reference>
<keyword evidence="3 5" id="KW-1133">Transmembrane helix</keyword>
<dbReference type="HAMAP" id="MF_00189">
    <property type="entry name" value="YciB"/>
    <property type="match status" value="1"/>
</dbReference>
<proteinExistence type="inferred from homology"/>
<dbReference type="OrthoDB" id="9788219at2"/>
<keyword evidence="2 5" id="KW-0812">Transmembrane</keyword>
<dbReference type="EMBL" id="CP042239">
    <property type="protein sequence ID" value="QDX25113.1"/>
    <property type="molecule type" value="Genomic_DNA"/>
</dbReference>
<keyword evidence="1 5" id="KW-1003">Cell membrane</keyword>
<evidence type="ECO:0000313" key="6">
    <source>
        <dbReference type="EMBL" id="QDX25113.1"/>
    </source>
</evidence>
<name>A0A518RCD0_9SPHN</name>
<dbReference type="NCBIfam" id="NF001323">
    <property type="entry name" value="PRK00259.1-1"/>
    <property type="match status" value="1"/>
</dbReference>
<dbReference type="GO" id="GO:0005886">
    <property type="term" value="C:plasma membrane"/>
    <property type="evidence" value="ECO:0007669"/>
    <property type="project" value="UniProtKB-SubCell"/>
</dbReference>
<feature type="transmembrane region" description="Helical" evidence="5">
    <location>
        <begin position="100"/>
        <end position="116"/>
    </location>
</feature>
<dbReference type="RefSeq" id="WP_145844898.1">
    <property type="nucleotide sequence ID" value="NZ_CP042239.1"/>
</dbReference>
<dbReference type="InterPro" id="IPR006008">
    <property type="entry name" value="YciB"/>
</dbReference>
<dbReference type="AlphaFoldDB" id="A0A518RCD0"/>
<gene>
    <name evidence="5" type="primary">yciB</name>
    <name evidence="6" type="ORF">FPZ54_03135</name>
</gene>
<evidence type="ECO:0000256" key="2">
    <source>
        <dbReference type="ARBA" id="ARBA00022692"/>
    </source>
</evidence>
<dbReference type="PANTHER" id="PTHR36917:SF1">
    <property type="entry name" value="INNER MEMBRANE-SPANNING PROTEIN YCIB"/>
    <property type="match status" value="1"/>
</dbReference>
<evidence type="ECO:0000256" key="4">
    <source>
        <dbReference type="ARBA" id="ARBA00023136"/>
    </source>
</evidence>
<dbReference type="NCBIfam" id="TIGR00997">
    <property type="entry name" value="ispZ"/>
    <property type="match status" value="1"/>
</dbReference>
<keyword evidence="4 5" id="KW-0472">Membrane</keyword>
<comment type="function">
    <text evidence="5">Plays a role in cell envelope biogenesis, maintenance of cell envelope integrity and membrane homeostasis.</text>
</comment>
<evidence type="ECO:0000256" key="5">
    <source>
        <dbReference type="HAMAP-Rule" id="MF_00189"/>
    </source>
</evidence>
<organism evidence="6 7">
    <name type="scientific">Sphingomonas suaedae</name>
    <dbReference type="NCBI Taxonomy" id="2599297"/>
    <lineage>
        <taxon>Bacteria</taxon>
        <taxon>Pseudomonadati</taxon>
        <taxon>Pseudomonadota</taxon>
        <taxon>Alphaproteobacteria</taxon>
        <taxon>Sphingomonadales</taxon>
        <taxon>Sphingomonadaceae</taxon>
        <taxon>Sphingomonas</taxon>
    </lineage>
</organism>
<evidence type="ECO:0000256" key="3">
    <source>
        <dbReference type="ARBA" id="ARBA00022989"/>
    </source>
</evidence>
<sequence>MTESPTTKPAPSPGLRMLIDFGPLAVFFAVNSFMGGPQLARMLAATAAFMVAIFLAMGLSLWKTKHISPMLWISGVLVLVFGGLTLWFHNDTFIKVKPTIVYSMFAIVLIYGLIANKPLLQTLLESAYPGLTARGWRLLTINWAVFFVVMAVLNELVWRTQSWDFWVAFKLWGVVPLTLLFAIGNVPLLLRHGLKTDGEIVDKALPPEQ</sequence>
<keyword evidence="5" id="KW-0997">Cell inner membrane</keyword>
<protein>
    <recommendedName>
        <fullName evidence="5">Inner membrane-spanning protein YciB</fullName>
    </recommendedName>
</protein>
<dbReference type="PANTHER" id="PTHR36917">
    <property type="entry name" value="INTRACELLULAR SEPTATION PROTEIN A-RELATED"/>
    <property type="match status" value="1"/>
</dbReference>
<evidence type="ECO:0000313" key="7">
    <source>
        <dbReference type="Proteomes" id="UP000318055"/>
    </source>
</evidence>
<dbReference type="KEGG" id="ssua:FPZ54_03135"/>
<keyword evidence="7" id="KW-1185">Reference proteome</keyword>
<feature type="transmembrane region" description="Helical" evidence="5">
    <location>
        <begin position="18"/>
        <end position="36"/>
    </location>
</feature>
<dbReference type="Proteomes" id="UP000318055">
    <property type="component" value="Chromosome"/>
</dbReference>
<accession>A0A518RCD0</accession>
<dbReference type="Pfam" id="PF04279">
    <property type="entry name" value="IspA"/>
    <property type="match status" value="1"/>
</dbReference>